<dbReference type="Proteomes" id="UP001310022">
    <property type="component" value="Unassembled WGS sequence"/>
</dbReference>
<reference evidence="1 2" key="1">
    <citation type="submission" date="2021-12" db="EMBL/GenBank/DDBJ databases">
        <title>Genome sequencing of bacteria with rrn-lacking chromosome and rrn-plasmid.</title>
        <authorList>
            <person name="Anda M."/>
            <person name="Iwasaki W."/>
        </authorList>
    </citation>
    <scope>NUCLEOTIDE SEQUENCE [LARGE SCALE GENOMIC DNA]</scope>
    <source>
        <strain evidence="1 2">NBRC 15940</strain>
    </source>
</reference>
<name>A0AAN4W687_9BACT</name>
<dbReference type="AlphaFoldDB" id="A0AAN4W687"/>
<organism evidence="1 2">
    <name type="scientific">Persicobacter diffluens</name>
    <dbReference type="NCBI Taxonomy" id="981"/>
    <lineage>
        <taxon>Bacteria</taxon>
        <taxon>Pseudomonadati</taxon>
        <taxon>Bacteroidota</taxon>
        <taxon>Cytophagia</taxon>
        <taxon>Cytophagales</taxon>
        <taxon>Persicobacteraceae</taxon>
        <taxon>Persicobacter</taxon>
    </lineage>
</organism>
<protein>
    <submittedName>
        <fullName evidence="1">Uncharacterized protein</fullName>
    </submittedName>
</protein>
<comment type="caution">
    <text evidence="1">The sequence shown here is derived from an EMBL/GenBank/DDBJ whole genome shotgun (WGS) entry which is preliminary data.</text>
</comment>
<gene>
    <name evidence="1" type="ORF">PEDI_56690</name>
</gene>
<sequence>MSYPSRDMDYAQFKKAFEEKKIGFMRSGSFIFEVVD</sequence>
<dbReference type="EMBL" id="BQKE01000014">
    <property type="protein sequence ID" value="GJM65117.1"/>
    <property type="molecule type" value="Genomic_DNA"/>
</dbReference>
<proteinExistence type="predicted"/>
<accession>A0AAN4W687</accession>
<evidence type="ECO:0000313" key="2">
    <source>
        <dbReference type="Proteomes" id="UP001310022"/>
    </source>
</evidence>
<evidence type="ECO:0000313" key="1">
    <source>
        <dbReference type="EMBL" id="GJM65117.1"/>
    </source>
</evidence>
<keyword evidence="2" id="KW-1185">Reference proteome</keyword>